<dbReference type="CDD" id="cd02440">
    <property type="entry name" value="AdoMet_MTases"/>
    <property type="match status" value="1"/>
</dbReference>
<protein>
    <submittedName>
        <fullName evidence="4">Methyltransferase family protein</fullName>
    </submittedName>
</protein>
<dbReference type="InterPro" id="IPR041698">
    <property type="entry name" value="Methyltransf_25"/>
</dbReference>
<comment type="caution">
    <text evidence="4">The sequence shown here is derived from an EMBL/GenBank/DDBJ whole genome shotgun (WGS) entry which is preliminary data.</text>
</comment>
<accession>A0A2T5UW65</accession>
<dbReference type="RefSeq" id="WP_107991771.1">
    <property type="nucleotide sequence ID" value="NZ_QAYG01000012.1"/>
</dbReference>
<keyword evidence="1 4" id="KW-0489">Methyltransferase</keyword>
<keyword evidence="5" id="KW-1185">Reference proteome</keyword>
<sequence length="233" mass="25728">MNKLADFYEARVAHTAPDDLLSQVGHTEGGHPIDAKQLAYITGRIAELLDLRPDDRLLDLCCGNGAITRCLAPRAGSITAIDLTPALIATARCHAAAANISYDVGDALTYGLAERPPGDHFDKVLVYAALQHFRKSQLNDLIDSISGCTRSGACVVLGFVPERSRRGTFFKTPRQKATYLLRLLFGRDHIGTWWRRRDIARVCRARGIACSFHEIAPVLRAANHRFDIVLRLP</sequence>
<organism evidence="4 5">
    <name type="scientific">Breoghania corrubedonensis</name>
    <dbReference type="NCBI Taxonomy" id="665038"/>
    <lineage>
        <taxon>Bacteria</taxon>
        <taxon>Pseudomonadati</taxon>
        <taxon>Pseudomonadota</taxon>
        <taxon>Alphaproteobacteria</taxon>
        <taxon>Hyphomicrobiales</taxon>
        <taxon>Stappiaceae</taxon>
        <taxon>Breoghania</taxon>
    </lineage>
</organism>
<dbReference type="OrthoDB" id="9791837at2"/>
<evidence type="ECO:0000256" key="1">
    <source>
        <dbReference type="ARBA" id="ARBA00022603"/>
    </source>
</evidence>
<name>A0A2T5UW65_9HYPH</name>
<keyword evidence="2 4" id="KW-0808">Transferase</keyword>
<gene>
    <name evidence="4" type="ORF">C8N35_11265</name>
</gene>
<dbReference type="Proteomes" id="UP000244081">
    <property type="component" value="Unassembled WGS sequence"/>
</dbReference>
<dbReference type="GO" id="GO:0008168">
    <property type="term" value="F:methyltransferase activity"/>
    <property type="evidence" value="ECO:0007669"/>
    <property type="project" value="UniProtKB-KW"/>
</dbReference>
<dbReference type="PANTHER" id="PTHR43861:SF1">
    <property type="entry name" value="TRANS-ACONITATE 2-METHYLTRANSFERASE"/>
    <property type="match status" value="1"/>
</dbReference>
<reference evidence="4 5" key="1">
    <citation type="submission" date="2018-04" db="EMBL/GenBank/DDBJ databases">
        <title>Genomic Encyclopedia of Archaeal and Bacterial Type Strains, Phase II (KMG-II): from individual species to whole genera.</title>
        <authorList>
            <person name="Goeker M."/>
        </authorList>
    </citation>
    <scope>NUCLEOTIDE SEQUENCE [LARGE SCALE GENOMIC DNA]</scope>
    <source>
        <strain evidence="4 5">DSM 23382</strain>
    </source>
</reference>
<evidence type="ECO:0000256" key="2">
    <source>
        <dbReference type="ARBA" id="ARBA00022679"/>
    </source>
</evidence>
<dbReference type="EMBL" id="QAYG01000012">
    <property type="protein sequence ID" value="PTW55740.1"/>
    <property type="molecule type" value="Genomic_DNA"/>
</dbReference>
<feature type="domain" description="Methyltransferase" evidence="3">
    <location>
        <begin position="58"/>
        <end position="152"/>
    </location>
</feature>
<proteinExistence type="predicted"/>
<evidence type="ECO:0000313" key="5">
    <source>
        <dbReference type="Proteomes" id="UP000244081"/>
    </source>
</evidence>
<dbReference type="InterPro" id="IPR029063">
    <property type="entry name" value="SAM-dependent_MTases_sf"/>
</dbReference>
<dbReference type="Pfam" id="PF13649">
    <property type="entry name" value="Methyltransf_25"/>
    <property type="match status" value="1"/>
</dbReference>
<dbReference type="GO" id="GO:0032259">
    <property type="term" value="P:methylation"/>
    <property type="evidence" value="ECO:0007669"/>
    <property type="project" value="UniProtKB-KW"/>
</dbReference>
<dbReference type="PANTHER" id="PTHR43861">
    <property type="entry name" value="TRANS-ACONITATE 2-METHYLTRANSFERASE-RELATED"/>
    <property type="match status" value="1"/>
</dbReference>
<dbReference type="AlphaFoldDB" id="A0A2T5UW65"/>
<dbReference type="Gene3D" id="3.40.50.150">
    <property type="entry name" value="Vaccinia Virus protein VP39"/>
    <property type="match status" value="1"/>
</dbReference>
<dbReference type="SUPFAM" id="SSF53335">
    <property type="entry name" value="S-adenosyl-L-methionine-dependent methyltransferases"/>
    <property type="match status" value="1"/>
</dbReference>
<evidence type="ECO:0000313" key="4">
    <source>
        <dbReference type="EMBL" id="PTW55740.1"/>
    </source>
</evidence>
<evidence type="ECO:0000259" key="3">
    <source>
        <dbReference type="Pfam" id="PF13649"/>
    </source>
</evidence>